<name>A0A2S0MWT1_9BURK</name>
<evidence type="ECO:0000256" key="1">
    <source>
        <dbReference type="ARBA" id="ARBA00022729"/>
    </source>
</evidence>
<evidence type="ECO:0000313" key="4">
    <source>
        <dbReference type="Proteomes" id="UP000239326"/>
    </source>
</evidence>
<gene>
    <name evidence="3" type="ORF">C6571_02745</name>
</gene>
<dbReference type="PROSITE" id="PS51257">
    <property type="entry name" value="PROKAR_LIPOPROTEIN"/>
    <property type="match status" value="1"/>
</dbReference>
<proteinExistence type="predicted"/>
<dbReference type="EMBL" id="CP027669">
    <property type="protein sequence ID" value="AVO40338.1"/>
    <property type="molecule type" value="Genomic_DNA"/>
</dbReference>
<feature type="signal peptide" evidence="2">
    <location>
        <begin position="1"/>
        <end position="22"/>
    </location>
</feature>
<feature type="chain" id="PRO_5015632887" evidence="2">
    <location>
        <begin position="23"/>
        <end position="168"/>
    </location>
</feature>
<dbReference type="OrthoDB" id="5297256at2"/>
<dbReference type="InterPro" id="IPR037873">
    <property type="entry name" value="BamE-like"/>
</dbReference>
<organism evidence="3 4">
    <name type="scientific">Simplicispira suum</name>
    <dbReference type="NCBI Taxonomy" id="2109915"/>
    <lineage>
        <taxon>Bacteria</taxon>
        <taxon>Pseudomonadati</taxon>
        <taxon>Pseudomonadota</taxon>
        <taxon>Betaproteobacteria</taxon>
        <taxon>Burkholderiales</taxon>
        <taxon>Comamonadaceae</taxon>
        <taxon>Simplicispira</taxon>
    </lineage>
</organism>
<protein>
    <submittedName>
        <fullName evidence="3">Outer membrane protein assembly factor BamE</fullName>
    </submittedName>
</protein>
<evidence type="ECO:0000256" key="2">
    <source>
        <dbReference type="SAM" id="SignalP"/>
    </source>
</evidence>
<accession>A0A2S0MWT1</accession>
<keyword evidence="4" id="KW-1185">Reference proteome</keyword>
<keyword evidence="1 2" id="KW-0732">Signal</keyword>
<evidence type="ECO:0000313" key="3">
    <source>
        <dbReference type="EMBL" id="AVO40338.1"/>
    </source>
</evidence>
<dbReference type="KEGG" id="simp:C6571_02745"/>
<dbReference type="Gene3D" id="3.30.1450.10">
    <property type="match status" value="1"/>
</dbReference>
<dbReference type="AlphaFoldDB" id="A0A2S0MWT1"/>
<dbReference type="RefSeq" id="WP_106445331.1">
    <property type="nucleotide sequence ID" value="NZ_CP027669.1"/>
</dbReference>
<reference evidence="3 4" key="1">
    <citation type="submission" date="2018-03" db="EMBL/GenBank/DDBJ databases">
        <title>Genome sequencing of Simplicispira sp.</title>
        <authorList>
            <person name="Kim S.-J."/>
            <person name="Heo J."/>
            <person name="Kwon S.-W."/>
        </authorList>
    </citation>
    <scope>NUCLEOTIDE SEQUENCE [LARGE SCALE GENOMIC DNA]</scope>
    <source>
        <strain evidence="3 4">SC1-8</strain>
    </source>
</reference>
<dbReference type="Proteomes" id="UP000239326">
    <property type="component" value="Chromosome"/>
</dbReference>
<sequence length="168" mass="18371">MPLAKLLGATLLGLLLLSGCDAQRISELQPGQSTEADVRDRFGMPENTWPEPGGGHTLEYNRQPAGTENFMITLGADGKLVAVRQVLTQETFARVQPGMGMDEVRRLLGKPAKTMRFDLTGETHVDWRFMQDATTRKVFTVVTKGDGKVLRTQFGPDPQASENLGGGR</sequence>